<dbReference type="NCBIfam" id="NF004167">
    <property type="entry name" value="PRK05632.1"/>
    <property type="match status" value="1"/>
</dbReference>
<dbReference type="Pfam" id="PF07085">
    <property type="entry name" value="DRTGG"/>
    <property type="match status" value="1"/>
</dbReference>
<dbReference type="GO" id="GO:0008959">
    <property type="term" value="F:phosphate acetyltransferase activity"/>
    <property type="evidence" value="ECO:0007669"/>
    <property type="project" value="UniProtKB-EC"/>
</dbReference>
<dbReference type="Proteomes" id="UP001431656">
    <property type="component" value="Chromosome"/>
</dbReference>
<evidence type="ECO:0000256" key="2">
    <source>
        <dbReference type="ARBA" id="ARBA00004989"/>
    </source>
</evidence>
<evidence type="ECO:0000313" key="12">
    <source>
        <dbReference type="Proteomes" id="UP001431656"/>
    </source>
</evidence>
<proteinExistence type="predicted"/>
<evidence type="ECO:0000256" key="8">
    <source>
        <dbReference type="ARBA" id="ARBA00049955"/>
    </source>
</evidence>
<gene>
    <name evidence="11" type="ORF">brsh051_09140</name>
</gene>
<dbReference type="PANTHER" id="PTHR43356">
    <property type="entry name" value="PHOSPHATE ACETYLTRANSFERASE"/>
    <property type="match status" value="1"/>
</dbReference>
<organism evidence="11 12">
    <name type="scientific">Brooklawnia propionicigenes</name>
    <dbReference type="NCBI Taxonomy" id="3041175"/>
    <lineage>
        <taxon>Bacteria</taxon>
        <taxon>Bacillati</taxon>
        <taxon>Actinomycetota</taxon>
        <taxon>Actinomycetes</taxon>
        <taxon>Propionibacteriales</taxon>
        <taxon>Propionibacteriaceae</taxon>
        <taxon>Brooklawnia</taxon>
    </lineage>
</organism>
<dbReference type="PANTHER" id="PTHR43356:SF3">
    <property type="entry name" value="PHOSPHATE ACETYLTRANSFERASE"/>
    <property type="match status" value="1"/>
</dbReference>
<accession>A0AAN0MFG3</accession>
<dbReference type="Gene3D" id="3.40.50.10950">
    <property type="match status" value="1"/>
</dbReference>
<evidence type="ECO:0000313" key="11">
    <source>
        <dbReference type="EMBL" id="BEH01633.1"/>
    </source>
</evidence>
<comment type="catalytic activity">
    <reaction evidence="1">
        <text>acetyl-CoA + phosphate = acetyl phosphate + CoA</text>
        <dbReference type="Rhea" id="RHEA:19521"/>
        <dbReference type="ChEBI" id="CHEBI:22191"/>
        <dbReference type="ChEBI" id="CHEBI:43474"/>
        <dbReference type="ChEBI" id="CHEBI:57287"/>
        <dbReference type="ChEBI" id="CHEBI:57288"/>
        <dbReference type="EC" id="2.3.1.8"/>
    </reaction>
</comment>
<evidence type="ECO:0000259" key="9">
    <source>
        <dbReference type="Pfam" id="PF01515"/>
    </source>
</evidence>
<feature type="domain" description="DRTGG" evidence="10">
    <location>
        <begin position="35"/>
        <end position="131"/>
    </location>
</feature>
<keyword evidence="12" id="KW-1185">Reference proteome</keyword>
<dbReference type="InterPro" id="IPR042113">
    <property type="entry name" value="P_AcTrfase_dom1"/>
</dbReference>
<protein>
    <recommendedName>
        <fullName evidence="4">Phosphate acetyltransferase</fullName>
        <ecNumber evidence="3">2.3.1.8</ecNumber>
    </recommendedName>
    <alternativeName>
        <fullName evidence="7">Phosphotransacetylase</fullName>
    </alternativeName>
</protein>
<reference evidence="11" key="1">
    <citation type="journal article" date="2024" name="Int. J. Syst. Evol. Microbiol.">
        <title>Brooklawnia propionicigenes sp. nov., a facultatively anaerobic, propionate-producing bacterium isolated from a methanogenic reactor treating waste from cattle farms.</title>
        <authorList>
            <person name="Akita Y."/>
            <person name="Ueki A."/>
            <person name="Tonouchi A."/>
            <person name="Sugawara Y."/>
            <person name="Honma S."/>
            <person name="Kaku N."/>
            <person name="Ueki K."/>
        </authorList>
    </citation>
    <scope>NUCLEOTIDE SEQUENCE</scope>
    <source>
        <strain evidence="11">SH051</strain>
    </source>
</reference>
<evidence type="ECO:0000256" key="7">
    <source>
        <dbReference type="ARBA" id="ARBA00031108"/>
    </source>
</evidence>
<dbReference type="NCBIfam" id="NF007233">
    <property type="entry name" value="PRK09653.1"/>
    <property type="match status" value="1"/>
</dbReference>
<keyword evidence="5" id="KW-0808">Transferase</keyword>
<sequence>MPGRSFNDLSSDIVVPAFVVDEVTGAANGLAGALDALGATVIAGAQDLSGLHAGKLLIADMGLTNLLPEVKADATVVFSADRSEIGLGLLIGGASGRFPRPAAAIAAGPWPLADEVRVLWNKLAPQTPLLRSVNTIEQVYLTVKNYEKVPARLNAVQLAQARRVVASEVDASLLLDNAHPIGREDIVTPLMFEHRLLEQARRVNKHIVLPEGTEERILRAAHRLAEQKICRLTLLGDPAAIGQLAAELGLTIDGIQLIDPQTSQLREQFAAHYAELRAKKGVTLEQARERVADVSYFGTMMVLEGLADGMVSGSVNTTAHTIRPALEVIKTKPGVSVVSSVFLMCLADRVLVFGDCAVNPNPTPDQVADIAISSAATAKQFGIEPKVAMLSYSTGTSGTGPDVEQTIEATRLVRQRAPGLIVDGPLQYDAAVDAAVARTKLPDSPVAGQATVLIFPDLQTGNNTYKAVQRSAGALAIGPVLQGLNKPVNDLSRGALVADIVNTVAITAIQAGLE</sequence>
<evidence type="ECO:0000259" key="10">
    <source>
        <dbReference type="Pfam" id="PF07085"/>
    </source>
</evidence>
<evidence type="ECO:0000256" key="4">
    <source>
        <dbReference type="ARBA" id="ARBA00021528"/>
    </source>
</evidence>
<dbReference type="SUPFAM" id="SSF53659">
    <property type="entry name" value="Isocitrate/Isopropylmalate dehydrogenase-like"/>
    <property type="match status" value="1"/>
</dbReference>
<dbReference type="InterPro" id="IPR010766">
    <property type="entry name" value="DRTGG"/>
</dbReference>
<dbReference type="NCBIfam" id="TIGR00651">
    <property type="entry name" value="pta"/>
    <property type="match status" value="1"/>
</dbReference>
<keyword evidence="6" id="KW-0012">Acyltransferase</keyword>
<dbReference type="KEGG" id="broo:brsh051_09140"/>
<comment type="function">
    <text evidence="8">Involved in acetate metabolism.</text>
</comment>
<dbReference type="Gene3D" id="3.40.50.10750">
    <property type="entry name" value="Isocitrate/Isopropylmalate dehydrogenase-like"/>
    <property type="match status" value="1"/>
</dbReference>
<dbReference type="Pfam" id="PF01515">
    <property type="entry name" value="PTA_PTB"/>
    <property type="match status" value="1"/>
</dbReference>
<evidence type="ECO:0000256" key="3">
    <source>
        <dbReference type="ARBA" id="ARBA00012707"/>
    </source>
</evidence>
<dbReference type="InterPro" id="IPR050500">
    <property type="entry name" value="Phos_Acetyltrans/Butyryltrans"/>
</dbReference>
<dbReference type="FunFam" id="3.40.50.10750:FF:000001">
    <property type="entry name" value="Phosphate acetyltransferase"/>
    <property type="match status" value="1"/>
</dbReference>
<dbReference type="InterPro" id="IPR042112">
    <property type="entry name" value="P_AcTrfase_dom2"/>
</dbReference>
<evidence type="ECO:0000256" key="1">
    <source>
        <dbReference type="ARBA" id="ARBA00000705"/>
    </source>
</evidence>
<dbReference type="EMBL" id="AP028056">
    <property type="protein sequence ID" value="BEH01633.1"/>
    <property type="molecule type" value="Genomic_DNA"/>
</dbReference>
<dbReference type="InterPro" id="IPR002505">
    <property type="entry name" value="PTA_PTB"/>
</dbReference>
<evidence type="ECO:0000256" key="6">
    <source>
        <dbReference type="ARBA" id="ARBA00023315"/>
    </source>
</evidence>
<feature type="domain" description="Phosphate acetyl/butaryl transferase" evidence="9">
    <location>
        <begin position="191"/>
        <end position="508"/>
    </location>
</feature>
<dbReference type="EC" id="2.3.1.8" evidence="3"/>
<dbReference type="InterPro" id="IPR004614">
    <property type="entry name" value="P_AcTrfase"/>
</dbReference>
<evidence type="ECO:0000256" key="5">
    <source>
        <dbReference type="ARBA" id="ARBA00022679"/>
    </source>
</evidence>
<comment type="pathway">
    <text evidence="2">Metabolic intermediate biosynthesis; acetyl-CoA biosynthesis; acetyl-CoA from acetate: step 2/2.</text>
</comment>
<dbReference type="AlphaFoldDB" id="A0AAN0MFG3"/>
<name>A0AAN0MFG3_9ACTN</name>